<dbReference type="SFLD" id="SFLDS00005">
    <property type="entry name" value="Isoprenoid_Synthase_Type_I"/>
    <property type="match status" value="1"/>
</dbReference>
<dbReference type="RefSeq" id="WP_170179321.1">
    <property type="nucleotide sequence ID" value="NZ_RBIL01000002.1"/>
</dbReference>
<comment type="caution">
    <text evidence="3">The sequence shown here is derived from an EMBL/GenBank/DDBJ whole genome shotgun (WGS) entry which is preliminary data.</text>
</comment>
<keyword evidence="4" id="KW-1185">Reference proteome</keyword>
<keyword evidence="2" id="KW-0808">Transferase</keyword>
<dbReference type="EMBL" id="RBIL01000002">
    <property type="protein sequence ID" value="RKQ86525.1"/>
    <property type="molecule type" value="Genomic_DNA"/>
</dbReference>
<dbReference type="PROSITE" id="PS01045">
    <property type="entry name" value="SQUALEN_PHYTOEN_SYN_2"/>
    <property type="match status" value="1"/>
</dbReference>
<dbReference type="GO" id="GO:0004311">
    <property type="term" value="F:geranylgeranyl diphosphate synthase activity"/>
    <property type="evidence" value="ECO:0007669"/>
    <property type="project" value="InterPro"/>
</dbReference>
<dbReference type="AlphaFoldDB" id="A0A660KZM3"/>
<organism evidence="3 4">
    <name type="scientific">Solirubrobacter pauli</name>
    <dbReference type="NCBI Taxonomy" id="166793"/>
    <lineage>
        <taxon>Bacteria</taxon>
        <taxon>Bacillati</taxon>
        <taxon>Actinomycetota</taxon>
        <taxon>Thermoleophilia</taxon>
        <taxon>Solirubrobacterales</taxon>
        <taxon>Solirubrobacteraceae</taxon>
        <taxon>Solirubrobacter</taxon>
    </lineage>
</organism>
<dbReference type="CDD" id="cd00683">
    <property type="entry name" value="Trans_IPPS_HH"/>
    <property type="match status" value="1"/>
</dbReference>
<dbReference type="UniPathway" id="UPA00799"/>
<name>A0A660KZM3_9ACTN</name>
<evidence type="ECO:0000256" key="2">
    <source>
        <dbReference type="ARBA" id="ARBA00022679"/>
    </source>
</evidence>
<dbReference type="Gene3D" id="1.10.600.10">
    <property type="entry name" value="Farnesyl Diphosphate Synthase"/>
    <property type="match status" value="1"/>
</dbReference>
<dbReference type="GO" id="GO:0051996">
    <property type="term" value="F:squalene synthase [NAD(P)H] activity"/>
    <property type="evidence" value="ECO:0007669"/>
    <property type="project" value="InterPro"/>
</dbReference>
<dbReference type="SUPFAM" id="SSF48576">
    <property type="entry name" value="Terpenoid synthases"/>
    <property type="match status" value="1"/>
</dbReference>
<dbReference type="InterPro" id="IPR044843">
    <property type="entry name" value="Trans_IPPS_bact-type"/>
</dbReference>
<dbReference type="GO" id="GO:0016117">
    <property type="term" value="P:carotenoid biosynthetic process"/>
    <property type="evidence" value="ECO:0007669"/>
    <property type="project" value="UniProtKB-ARBA"/>
</dbReference>
<dbReference type="InterPro" id="IPR008949">
    <property type="entry name" value="Isoprenoid_synthase_dom_sf"/>
</dbReference>
<evidence type="ECO:0000313" key="3">
    <source>
        <dbReference type="EMBL" id="RKQ86525.1"/>
    </source>
</evidence>
<proteinExistence type="predicted"/>
<sequence length="271" mass="29938">MDSAVEQGYETARRMLRRHDPTYYLATRRLPAPLRPATYALYGYVRAADELVDGPSRPETPHARCAALDEWEGELTTPRHPIALALHDAADRHALPLAELRTYMRSMRVDSEPPIRIDTYEQLVTYMDGSAGTVGRIMAALLGVPPDHHADLGRLGVGFQLANFIRDVREDRRLDRIYLPAEDRTRFGVTDADLTGSSPRLQALLRHEAERACALFAAAGPAIAAAPASVRPGVRLAVGLYRRMLNSPRPTGVRVWHLPGAALEATLPSPR</sequence>
<dbReference type="PROSITE" id="PS01044">
    <property type="entry name" value="SQUALEN_PHYTOEN_SYN_1"/>
    <property type="match status" value="1"/>
</dbReference>
<dbReference type="InterPro" id="IPR019845">
    <property type="entry name" value="Squalene/phytoene_synthase_CS"/>
</dbReference>
<dbReference type="Proteomes" id="UP000278962">
    <property type="component" value="Unassembled WGS sequence"/>
</dbReference>
<dbReference type="InterPro" id="IPR002060">
    <property type="entry name" value="Squ/phyt_synthse"/>
</dbReference>
<protein>
    <submittedName>
        <fullName evidence="3">Phytoene synthase</fullName>
    </submittedName>
</protein>
<evidence type="ECO:0000256" key="1">
    <source>
        <dbReference type="ARBA" id="ARBA00004684"/>
    </source>
</evidence>
<dbReference type="SFLD" id="SFLDG01212">
    <property type="entry name" value="Phytoene_synthase_like"/>
    <property type="match status" value="1"/>
</dbReference>
<reference evidence="3 4" key="1">
    <citation type="submission" date="2018-10" db="EMBL/GenBank/DDBJ databases">
        <title>Genomic Encyclopedia of Archaeal and Bacterial Type Strains, Phase II (KMG-II): from individual species to whole genera.</title>
        <authorList>
            <person name="Goeker M."/>
        </authorList>
    </citation>
    <scope>NUCLEOTIDE SEQUENCE [LARGE SCALE GENOMIC DNA]</scope>
    <source>
        <strain evidence="3 4">DSM 14954</strain>
    </source>
</reference>
<dbReference type="SFLD" id="SFLDG01018">
    <property type="entry name" value="Squalene/Phytoene_Synthase_Lik"/>
    <property type="match status" value="1"/>
</dbReference>
<dbReference type="InterPro" id="IPR033904">
    <property type="entry name" value="Trans_IPPS_HH"/>
</dbReference>
<gene>
    <name evidence="3" type="ORF">C8N24_4538</name>
</gene>
<dbReference type="Pfam" id="PF00494">
    <property type="entry name" value="SQS_PSY"/>
    <property type="match status" value="1"/>
</dbReference>
<evidence type="ECO:0000313" key="4">
    <source>
        <dbReference type="Proteomes" id="UP000278962"/>
    </source>
</evidence>
<dbReference type="PANTHER" id="PTHR31480">
    <property type="entry name" value="BIFUNCTIONAL LYCOPENE CYCLASE/PHYTOENE SYNTHASE"/>
    <property type="match status" value="1"/>
</dbReference>
<comment type="pathway">
    <text evidence="1">Carotenoid biosynthesis; phytoene biosynthesis.</text>
</comment>
<accession>A0A660KZM3</accession>